<reference evidence="1" key="1">
    <citation type="submission" date="2022-02" db="EMBL/GenBank/DDBJ databases">
        <title>Plant Genome Project.</title>
        <authorList>
            <person name="Zhang R.-G."/>
        </authorList>
    </citation>
    <scope>NUCLEOTIDE SEQUENCE</scope>
    <source>
        <strain evidence="1">AT1</strain>
    </source>
</reference>
<protein>
    <submittedName>
        <fullName evidence="1">Uncharacterized protein</fullName>
    </submittedName>
</protein>
<dbReference type="EMBL" id="CM046393">
    <property type="protein sequence ID" value="KAI8549382.1"/>
    <property type="molecule type" value="Genomic_DNA"/>
</dbReference>
<dbReference type="Proteomes" id="UP001062846">
    <property type="component" value="Chromosome 6"/>
</dbReference>
<sequence length="111" mass="12108">MALKGDFARFRISCTTTTLLCSFLAQNSMELVNTTKWGAYGMKSIAVPVLIIGCFGIGNVDGLSTALALDTSSCFLFSPHDEMHLSLAVIRIKLDTVFKTSTNFHFSRHGV</sequence>
<organism evidence="1 2">
    <name type="scientific">Rhododendron molle</name>
    <name type="common">Chinese azalea</name>
    <name type="synonym">Azalea mollis</name>
    <dbReference type="NCBI Taxonomy" id="49168"/>
    <lineage>
        <taxon>Eukaryota</taxon>
        <taxon>Viridiplantae</taxon>
        <taxon>Streptophyta</taxon>
        <taxon>Embryophyta</taxon>
        <taxon>Tracheophyta</taxon>
        <taxon>Spermatophyta</taxon>
        <taxon>Magnoliopsida</taxon>
        <taxon>eudicotyledons</taxon>
        <taxon>Gunneridae</taxon>
        <taxon>Pentapetalae</taxon>
        <taxon>asterids</taxon>
        <taxon>Ericales</taxon>
        <taxon>Ericaceae</taxon>
        <taxon>Ericoideae</taxon>
        <taxon>Rhodoreae</taxon>
        <taxon>Rhododendron</taxon>
    </lineage>
</organism>
<keyword evidence="2" id="KW-1185">Reference proteome</keyword>
<evidence type="ECO:0000313" key="2">
    <source>
        <dbReference type="Proteomes" id="UP001062846"/>
    </source>
</evidence>
<accession>A0ACC0N7U2</accession>
<proteinExistence type="predicted"/>
<evidence type="ECO:0000313" key="1">
    <source>
        <dbReference type="EMBL" id="KAI8549382.1"/>
    </source>
</evidence>
<name>A0ACC0N7U2_RHOML</name>
<comment type="caution">
    <text evidence="1">The sequence shown here is derived from an EMBL/GenBank/DDBJ whole genome shotgun (WGS) entry which is preliminary data.</text>
</comment>
<gene>
    <name evidence="1" type="ORF">RHMOL_Rhmol06G0020300</name>
</gene>